<name>A0ABQ9IKG4_9NEOP</name>
<organism evidence="1 2">
    <name type="scientific">Dryococelus australis</name>
    <dbReference type="NCBI Taxonomy" id="614101"/>
    <lineage>
        <taxon>Eukaryota</taxon>
        <taxon>Metazoa</taxon>
        <taxon>Ecdysozoa</taxon>
        <taxon>Arthropoda</taxon>
        <taxon>Hexapoda</taxon>
        <taxon>Insecta</taxon>
        <taxon>Pterygota</taxon>
        <taxon>Neoptera</taxon>
        <taxon>Polyneoptera</taxon>
        <taxon>Phasmatodea</taxon>
        <taxon>Verophasmatodea</taxon>
        <taxon>Anareolatae</taxon>
        <taxon>Phasmatidae</taxon>
        <taxon>Eurycanthinae</taxon>
        <taxon>Dryococelus</taxon>
    </lineage>
</organism>
<accession>A0ABQ9IKG4</accession>
<protein>
    <submittedName>
        <fullName evidence="1">Uncharacterized protein</fullName>
    </submittedName>
</protein>
<dbReference type="Proteomes" id="UP001159363">
    <property type="component" value="Chromosome 1"/>
</dbReference>
<comment type="caution">
    <text evidence="1">The sequence shown here is derived from an EMBL/GenBank/DDBJ whole genome shotgun (WGS) entry which is preliminary data.</text>
</comment>
<reference evidence="1 2" key="1">
    <citation type="submission" date="2023-02" db="EMBL/GenBank/DDBJ databases">
        <title>LHISI_Scaffold_Assembly.</title>
        <authorList>
            <person name="Stuart O.P."/>
            <person name="Cleave R."/>
            <person name="Magrath M.J.L."/>
            <person name="Mikheyev A.S."/>
        </authorList>
    </citation>
    <scope>NUCLEOTIDE SEQUENCE [LARGE SCALE GENOMIC DNA]</scope>
    <source>
        <strain evidence="1">Daus_M_001</strain>
        <tissue evidence="1">Leg muscle</tissue>
    </source>
</reference>
<proteinExistence type="predicted"/>
<sequence>MNVERQFFIAGSPRCFPARGGTQDILDIALVNIPGTQVNMETIDGMDSDNLPLRTYITFNACFSAIDNLY</sequence>
<evidence type="ECO:0000313" key="2">
    <source>
        <dbReference type="Proteomes" id="UP001159363"/>
    </source>
</evidence>
<evidence type="ECO:0000313" key="1">
    <source>
        <dbReference type="EMBL" id="KAJ8896932.1"/>
    </source>
</evidence>
<dbReference type="EMBL" id="JARBHB010000001">
    <property type="protein sequence ID" value="KAJ8896932.1"/>
    <property type="molecule type" value="Genomic_DNA"/>
</dbReference>
<gene>
    <name evidence="1" type="ORF">PR048_002278</name>
</gene>
<keyword evidence="2" id="KW-1185">Reference proteome</keyword>